<evidence type="ECO:0000256" key="2">
    <source>
        <dbReference type="ARBA" id="ARBA00023315"/>
    </source>
</evidence>
<dbReference type="GO" id="GO:0006526">
    <property type="term" value="P:L-arginine biosynthetic process"/>
    <property type="evidence" value="ECO:0007669"/>
    <property type="project" value="InterPro"/>
</dbReference>
<dbReference type="GO" id="GO:0005737">
    <property type="term" value="C:cytoplasm"/>
    <property type="evidence" value="ECO:0007669"/>
    <property type="project" value="InterPro"/>
</dbReference>
<organism evidence="3 4">
    <name type="scientific">Vreelandella sulfidaeris</name>
    <dbReference type="NCBI Taxonomy" id="115553"/>
    <lineage>
        <taxon>Bacteria</taxon>
        <taxon>Pseudomonadati</taxon>
        <taxon>Pseudomonadota</taxon>
        <taxon>Gammaproteobacteria</taxon>
        <taxon>Oceanospirillales</taxon>
        <taxon>Halomonadaceae</taxon>
        <taxon>Vreelandella</taxon>
    </lineage>
</organism>
<keyword evidence="2" id="KW-0012">Acyltransferase</keyword>
<dbReference type="PANTHER" id="PTHR30602:SF12">
    <property type="entry name" value="AMINO-ACID ACETYLTRANSFERASE NAGS1, CHLOROPLASTIC-RELATED"/>
    <property type="match status" value="1"/>
</dbReference>
<sequence>MFLSPAAGERPLDTRFPFVDWFRNASPYINAHRGRTFVILIEGEAMASGRGEQLIQDLALLHTLGVRLVVVFGIRPRYTKR</sequence>
<dbReference type="Gene3D" id="3.40.1160.10">
    <property type="entry name" value="Acetylglutamate kinase-like"/>
    <property type="match status" value="1"/>
</dbReference>
<dbReference type="Proteomes" id="UP000320231">
    <property type="component" value="Chromosome"/>
</dbReference>
<evidence type="ECO:0008006" key="5">
    <source>
        <dbReference type="Google" id="ProtNLM"/>
    </source>
</evidence>
<evidence type="ECO:0000256" key="1">
    <source>
        <dbReference type="ARBA" id="ARBA00022679"/>
    </source>
</evidence>
<dbReference type="InterPro" id="IPR010167">
    <property type="entry name" value="NH2A_AcTrfase"/>
</dbReference>
<dbReference type="AlphaFoldDB" id="A0A455U2F4"/>
<dbReference type="KEGG" id="hsr:HSBAA_11230"/>
<gene>
    <name evidence="3" type="ORF">HSBAA_11230</name>
</gene>
<dbReference type="PANTHER" id="PTHR30602">
    <property type="entry name" value="AMINO-ACID ACETYLTRANSFERASE"/>
    <property type="match status" value="1"/>
</dbReference>
<dbReference type="SUPFAM" id="SSF53633">
    <property type="entry name" value="Carbamate kinase-like"/>
    <property type="match status" value="1"/>
</dbReference>
<dbReference type="InterPro" id="IPR036393">
    <property type="entry name" value="AceGlu_kinase-like_sf"/>
</dbReference>
<name>A0A455U2F4_9GAMM</name>
<proteinExistence type="predicted"/>
<reference evidence="3 4" key="1">
    <citation type="journal article" date="2019" name="Microbiol. Resour. Announc.">
        <title>Complete Genome Sequence of Halomonas sulfidaeris Strain Esulfide1 Isolated from a Metal Sulfide Rock at a Depth of 2,200 Meters, Obtained Using Nanopore Sequencing.</title>
        <authorList>
            <person name="Saito M."/>
            <person name="Nishigata A."/>
            <person name="Galipon J."/>
            <person name="Arakawa K."/>
        </authorList>
    </citation>
    <scope>NUCLEOTIDE SEQUENCE [LARGE SCALE GENOMIC DNA]</scope>
    <source>
        <strain evidence="3 4">ATCC BAA-803</strain>
    </source>
</reference>
<dbReference type="EMBL" id="AP019514">
    <property type="protein sequence ID" value="BBI59817.1"/>
    <property type="molecule type" value="Genomic_DNA"/>
</dbReference>
<evidence type="ECO:0000313" key="4">
    <source>
        <dbReference type="Proteomes" id="UP000320231"/>
    </source>
</evidence>
<evidence type="ECO:0000313" key="3">
    <source>
        <dbReference type="EMBL" id="BBI59817.1"/>
    </source>
</evidence>
<keyword evidence="1" id="KW-0808">Transferase</keyword>
<protein>
    <recommendedName>
        <fullName evidence="5">Amino-acid N-acetyltransferase</fullName>
    </recommendedName>
</protein>
<accession>A0A455U2F4</accession>
<dbReference type="GO" id="GO:0004042">
    <property type="term" value="F:L-glutamate N-acetyltransferase activity"/>
    <property type="evidence" value="ECO:0007669"/>
    <property type="project" value="InterPro"/>
</dbReference>